<evidence type="ECO:0000259" key="2">
    <source>
        <dbReference type="PROSITE" id="PS00028"/>
    </source>
</evidence>
<feature type="compositionally biased region" description="Low complexity" evidence="1">
    <location>
        <begin position="576"/>
        <end position="590"/>
    </location>
</feature>
<dbReference type="EMBL" id="NIRI02000056">
    <property type="protein sequence ID" value="KAG5443241.1"/>
    <property type="molecule type" value="Genomic_DNA"/>
</dbReference>
<dbReference type="OrthoDB" id="10020956at2759"/>
<feature type="compositionally biased region" description="Low complexity" evidence="1">
    <location>
        <begin position="1210"/>
        <end position="1219"/>
    </location>
</feature>
<feature type="compositionally biased region" description="Low complexity" evidence="1">
    <location>
        <begin position="558"/>
        <end position="567"/>
    </location>
</feature>
<feature type="region of interest" description="Disordered" evidence="1">
    <location>
        <begin position="844"/>
        <end position="873"/>
    </location>
</feature>
<feature type="compositionally biased region" description="Basic and acidic residues" evidence="1">
    <location>
        <begin position="1178"/>
        <end position="1196"/>
    </location>
</feature>
<feature type="compositionally biased region" description="Basic and acidic residues" evidence="1">
    <location>
        <begin position="863"/>
        <end position="873"/>
    </location>
</feature>
<sequence length="1644" mass="177958">MKDTSSPNGVQSGNNETLATSRLHEVAHYPGGFPSIEMKQALLNPVALSMMSNLFSGLSTLRPDEGGDKPQSNSGSQANELQVDEDRVVCDQVLSLQKTAAVTVTDTSPMSVTSLPFDSTAYTASIPLGPSMQTIQMASATNGMSCTTPQIPNPFMLNSATEEQNTSSKSAQSMTAPFLLNDQVSVPPGEYGSHAALDIKKRQNSYKQINQFLNGSSLDATTLTGLSSEPRGRTNISASNSGSHIHFSLSTPTKSDEDFCELCQKHFCNKYYLRKHKADVHGIHTEPYSHSRKRDTSGQTATFSGYKGMHPSQHSANNLHNIQQLAEDRLSIMMDPQALQKGMFQSASNERQEVERKFGQQACSNNQTSNIMNPVSTLVSLNPLASTLNQEYTQPKHYSSSLSPANFHVSPSNDVLSSNNSPPAVHPMLSAHYYMMALANSLPFNRGAILQNGTTEEKNSNDAENKFRQSFAGMPFMPAGSIDPGKADIYEVQCDQCQKVFCSQYFLQIHKINQHNCTVLDASATPMASPNDPAYSLQDTIDRQDSGSSVASNVQEKSSCSSPGFSSQPNVANQNSGCTRGSSSRASSESKQPVNSLDAFRSSMVAAKLADRVTCELCKKELCNKYFLRTHKIRVHGISPKDVGGPPMRNPPQVNSTVAQSVCTGSPISHSSGSRSPQNSKSNQANNASQKVQPSSLFDTSNNLMASFPLNSMFPTNPENAYSVVGLPVSVQPNEGGTSASDNSVYKPGFPFGLDSNCSSAKNEAKTWAKFFIESSQLAFPTNADPHETYSAISMISCPICEQPIGPRLFLPSHLSDVHGLNPVDPAFFLNILRAKTIQQPGLQTSEVESARSHTQITSARNTSEEGKKDDSMPVLTQEEKMHEDNAMNKSASSGVNDFSTYSQRTISTNPTRQKVCSQPDSAKQNFQTVPCQEKGKSPSASTNVVSVPVKCCETTGTEGEGTWNSSTFCTTDGSHQNSQGLPALEIKPATSLPDMGTFRSMSLEKHTHYNSNHAILGNGSETVNIVTPGLSALGLPVGMAAASAIATALPPFQSGSLEAMAMAAALASGQWNPLSQLSVTSSSVKSLGSFAVPPVSLMTTTSLSSINSNNNMPRKSPNQMRVLCDICNKWICNKYFLRTHKANKHGLTDSAQTPLDLGKSQGLRSHPGAKSPLNSPFKRELPPLKEATHSVEPEVKGGNQVQRYDSESSEFSSTSMKSGTTDQTGGNKDENTTNKSTDQFAQAWKSYGEPRTIPSFFNQPSPGFLTFPFPLPGLLPPELIAHLQAMVSVNPIMVPSCFPGSGSFMETLNQSCATNVSTTDCMDVDRGSQTDGDVEDEGMMVETYQRQSQESRDPLNLSIKYNTKETVTAPSSSVSKDEFGLKLRPQSCNSSMSLALKYLQRARATQHFRIQWLRSGVPSQRGRAMFVSSKWKRVKMFSGVSCPTTQWSRPKKPRLQHLTGFPALKPKADKWNRNDQFPSNCSLTVPENINRSASENREFPNIDTNLCCPICAPNLSTDFTTLNQLLQHLALVHGSQTPQKHSVKENDSIEQLQVVCPKQQQCGFQVSDLASSSSPNGISVDSNGNENSGNSAAAVSHEDYNASLCVLNTPPISSAIPIKQTEELLSRCVFLPVSSYAERQPAV</sequence>
<feature type="region of interest" description="Disordered" evidence="1">
    <location>
        <begin position="530"/>
        <end position="595"/>
    </location>
</feature>
<feature type="compositionally biased region" description="Polar residues" evidence="1">
    <location>
        <begin position="546"/>
        <end position="557"/>
    </location>
</feature>
<feature type="region of interest" description="Disordered" evidence="1">
    <location>
        <begin position="1147"/>
        <end position="1236"/>
    </location>
</feature>
<dbReference type="PROSITE" id="PS00028">
    <property type="entry name" value="ZINC_FINGER_C2H2_1"/>
    <property type="match status" value="3"/>
</dbReference>
<dbReference type="Proteomes" id="UP000286415">
    <property type="component" value="Unassembled WGS sequence"/>
</dbReference>
<evidence type="ECO:0000313" key="4">
    <source>
        <dbReference type="Proteomes" id="UP000286415"/>
    </source>
</evidence>
<accession>A0A8T1M3D0</accession>
<reference evidence="3 4" key="1">
    <citation type="journal article" date="2018" name="Biotechnol. Adv.">
        <title>Improved genomic resources and new bioinformatic workflow for the carcinogenic parasite Clonorchis sinensis: Biotechnological implications.</title>
        <authorList>
            <person name="Wang D."/>
            <person name="Korhonen P.K."/>
            <person name="Gasser R.B."/>
            <person name="Young N.D."/>
        </authorList>
    </citation>
    <scope>NUCLEOTIDE SEQUENCE [LARGE SCALE GENOMIC DNA]</scope>
    <source>
        <strain evidence="3">Cs-k2</strain>
    </source>
</reference>
<feature type="domain" description="C2H2-type" evidence="2">
    <location>
        <begin position="615"/>
        <end position="636"/>
    </location>
</feature>
<gene>
    <name evidence="3" type="ORF">CSKR_111061</name>
</gene>
<dbReference type="PANTHER" id="PTHR21190:SF1">
    <property type="entry name" value="GH10077P"/>
    <property type="match status" value="1"/>
</dbReference>
<comment type="caution">
    <text evidence="3">The sequence shown here is derived from an EMBL/GenBank/DDBJ whole genome shotgun (WGS) entry which is preliminary data.</text>
</comment>
<dbReference type="InterPro" id="IPR013087">
    <property type="entry name" value="Znf_C2H2_type"/>
</dbReference>
<feature type="compositionally biased region" description="Polar residues" evidence="1">
    <location>
        <begin position="844"/>
        <end position="862"/>
    </location>
</feature>
<dbReference type="SMART" id="SM00355">
    <property type="entry name" value="ZnF_C2H2"/>
    <property type="match status" value="6"/>
</dbReference>
<protein>
    <recommendedName>
        <fullName evidence="2">C2H2-type domain-containing protein</fullName>
    </recommendedName>
</protein>
<feature type="domain" description="C2H2-type" evidence="2">
    <location>
        <begin position="494"/>
        <end position="515"/>
    </location>
</feature>
<keyword evidence="4" id="KW-1185">Reference proteome</keyword>
<feature type="region of interest" description="Disordered" evidence="1">
    <location>
        <begin position="1574"/>
        <end position="1593"/>
    </location>
</feature>
<feature type="region of interest" description="Disordered" evidence="1">
    <location>
        <begin position="59"/>
        <end position="84"/>
    </location>
</feature>
<evidence type="ECO:0000256" key="1">
    <source>
        <dbReference type="SAM" id="MobiDB-lite"/>
    </source>
</evidence>
<evidence type="ECO:0000313" key="3">
    <source>
        <dbReference type="EMBL" id="KAG5443241.1"/>
    </source>
</evidence>
<feature type="compositionally biased region" description="Low complexity" evidence="1">
    <location>
        <begin position="1580"/>
        <end position="1593"/>
    </location>
</feature>
<proteinExistence type="predicted"/>
<organism evidence="3 4">
    <name type="scientific">Clonorchis sinensis</name>
    <name type="common">Chinese liver fluke</name>
    <dbReference type="NCBI Taxonomy" id="79923"/>
    <lineage>
        <taxon>Eukaryota</taxon>
        <taxon>Metazoa</taxon>
        <taxon>Spiralia</taxon>
        <taxon>Lophotrochozoa</taxon>
        <taxon>Platyhelminthes</taxon>
        <taxon>Trematoda</taxon>
        <taxon>Digenea</taxon>
        <taxon>Opisthorchiida</taxon>
        <taxon>Opisthorchiata</taxon>
        <taxon>Opisthorchiidae</taxon>
        <taxon>Clonorchis</taxon>
    </lineage>
</organism>
<feature type="compositionally biased region" description="Polar residues" evidence="1">
    <location>
        <begin position="652"/>
        <end position="664"/>
    </location>
</feature>
<feature type="compositionally biased region" description="Polar residues" evidence="1">
    <location>
        <begin position="70"/>
        <end position="80"/>
    </location>
</feature>
<feature type="domain" description="C2H2-type" evidence="2">
    <location>
        <begin position="260"/>
        <end position="281"/>
    </location>
</feature>
<dbReference type="PANTHER" id="PTHR21190">
    <property type="entry name" value="GH10077P"/>
    <property type="match status" value="1"/>
</dbReference>
<name>A0A8T1M3D0_CLOSI</name>
<feature type="compositionally biased region" description="Low complexity" evidence="1">
    <location>
        <begin position="665"/>
        <end position="691"/>
    </location>
</feature>
<feature type="region of interest" description="Disordered" evidence="1">
    <location>
        <begin position="637"/>
        <end position="695"/>
    </location>
</feature>
<reference evidence="3 4" key="2">
    <citation type="journal article" date="2021" name="Genomics">
        <title>High-quality reference genome for Clonorchis sinensis.</title>
        <authorList>
            <person name="Young N.D."/>
            <person name="Stroehlein A.J."/>
            <person name="Kinkar L."/>
            <person name="Wang T."/>
            <person name="Sohn W.M."/>
            <person name="Chang B.C.H."/>
            <person name="Kaur P."/>
            <person name="Weisz D."/>
            <person name="Dudchenko O."/>
            <person name="Aiden E.L."/>
            <person name="Korhonen P.K."/>
            <person name="Gasser R.B."/>
        </authorList>
    </citation>
    <scope>NUCLEOTIDE SEQUENCE [LARGE SCALE GENOMIC DNA]</scope>
    <source>
        <strain evidence="3">Cs-k2</strain>
    </source>
</reference>